<dbReference type="PROSITE" id="PS51257">
    <property type="entry name" value="PROKAR_LIPOPROTEIN"/>
    <property type="match status" value="1"/>
</dbReference>
<evidence type="ECO:0000256" key="1">
    <source>
        <dbReference type="SAM" id="MobiDB-lite"/>
    </source>
</evidence>
<dbReference type="SMART" id="SM00564">
    <property type="entry name" value="PQQ"/>
    <property type="match status" value="6"/>
</dbReference>
<dbReference type="SUPFAM" id="SSF50998">
    <property type="entry name" value="Quinoprotein alcohol dehydrogenase-like"/>
    <property type="match status" value="1"/>
</dbReference>
<dbReference type="InterPro" id="IPR015943">
    <property type="entry name" value="WD40/YVTN_repeat-like_dom_sf"/>
</dbReference>
<organism evidence="3 5">
    <name type="scientific">Alteromonas australica</name>
    <dbReference type="NCBI Taxonomy" id="589873"/>
    <lineage>
        <taxon>Bacteria</taxon>
        <taxon>Pseudomonadati</taxon>
        <taxon>Pseudomonadota</taxon>
        <taxon>Gammaproteobacteria</taxon>
        <taxon>Alteromonadales</taxon>
        <taxon>Alteromonadaceae</taxon>
        <taxon>Alteromonas/Salinimonas group</taxon>
        <taxon>Alteromonas</taxon>
    </lineage>
</organism>
<protein>
    <recommendedName>
        <fullName evidence="2">Pyrrolo-quinoline quinone repeat domain-containing protein</fullName>
    </recommendedName>
</protein>
<proteinExistence type="predicted"/>
<evidence type="ECO:0000313" key="4">
    <source>
        <dbReference type="EMBL" id="HBU52144.1"/>
    </source>
</evidence>
<dbReference type="EMBL" id="DNAN01000568">
    <property type="protein sequence ID" value="HAW77247.1"/>
    <property type="molecule type" value="Genomic_DNA"/>
</dbReference>
<dbReference type="EMBL" id="DONK01000197">
    <property type="protein sequence ID" value="HBU52144.1"/>
    <property type="molecule type" value="Genomic_DNA"/>
</dbReference>
<reference evidence="5 6" key="1">
    <citation type="journal article" date="2018" name="Nat. Biotechnol.">
        <title>A standardized bacterial taxonomy based on genome phylogeny substantially revises the tree of life.</title>
        <authorList>
            <person name="Parks D.H."/>
            <person name="Chuvochina M."/>
            <person name="Waite D.W."/>
            <person name="Rinke C."/>
            <person name="Skarshewski A."/>
            <person name="Chaumeil P.A."/>
            <person name="Hugenholtz P."/>
        </authorList>
    </citation>
    <scope>NUCLEOTIDE SEQUENCE [LARGE SCALE GENOMIC DNA]</scope>
    <source>
        <strain evidence="4">UBA11621</strain>
        <strain evidence="3">UBA11978</strain>
    </source>
</reference>
<feature type="domain" description="Pyrrolo-quinoline quinone repeat" evidence="2">
    <location>
        <begin position="71"/>
        <end position="210"/>
    </location>
</feature>
<evidence type="ECO:0000313" key="6">
    <source>
        <dbReference type="Proteomes" id="UP000264779"/>
    </source>
</evidence>
<gene>
    <name evidence="3" type="ORF">DCW74_16095</name>
    <name evidence="4" type="ORF">DEB45_12865</name>
</gene>
<feature type="domain" description="Pyrrolo-quinoline quinone repeat" evidence="2">
    <location>
        <begin position="277"/>
        <end position="421"/>
    </location>
</feature>
<evidence type="ECO:0000313" key="5">
    <source>
        <dbReference type="Proteomes" id="UP000263517"/>
    </source>
</evidence>
<evidence type="ECO:0000259" key="2">
    <source>
        <dbReference type="Pfam" id="PF13360"/>
    </source>
</evidence>
<sequence>MKSISHIIKVAILSTLIAACGGGGDSGSRDSGYSGNNDGNDTNVPAEPSRLVWDTQLPVASFAYYSSVALSTDEQTLYVGTAKNVRNPSAGNDVVAAYNVDGSILWQHSLPNGEEVRSSPVVNNDTIYVLVEKRTGEFTKAYRDLIALNSIGAQIWRKRVSTYPNQTGSGLSKVVAYNNQIIYTGLDIYAFDAATGDVLYERLCHCSERQDRFMNGAVNHNGELVFFDEGKVLKLNLTDYTLLGEFKDAETFEYDLVLSTPAIDANNNIYFGSEAGILYSFDDNLALRWRFELGTPDVIEAPHIRSSVAIDESRSTLYFGTKSNENSEFYALDMNDKSVKWQVAIPGDIYVSPAIGDNGNVYFASETDYLYSYNPAGELVWQVDLEVNVTWSSPAIDSNGILYIGGLSSSDLSASDATGKLFAIQTDSTGLMPNTWSKLHKNNQNTGAGQ</sequence>
<dbReference type="PANTHER" id="PTHR34512:SF30">
    <property type="entry name" value="OUTER MEMBRANE PROTEIN ASSEMBLY FACTOR BAMB"/>
    <property type="match status" value="1"/>
</dbReference>
<accession>A0A349TP19</accession>
<dbReference type="Proteomes" id="UP000263517">
    <property type="component" value="Unassembled WGS sequence"/>
</dbReference>
<comment type="caution">
    <text evidence="3">The sequence shown here is derived from an EMBL/GenBank/DDBJ whole genome shotgun (WGS) entry which is preliminary data.</text>
</comment>
<dbReference type="AlphaFoldDB" id="A0A349TP19"/>
<dbReference type="Proteomes" id="UP000264779">
    <property type="component" value="Unassembled WGS sequence"/>
</dbReference>
<dbReference type="InterPro" id="IPR011047">
    <property type="entry name" value="Quinoprotein_ADH-like_sf"/>
</dbReference>
<dbReference type="RefSeq" id="WP_272966274.1">
    <property type="nucleotide sequence ID" value="NZ_CALBIY010000093.1"/>
</dbReference>
<dbReference type="InterPro" id="IPR002372">
    <property type="entry name" value="PQQ_rpt_dom"/>
</dbReference>
<feature type="compositionally biased region" description="Low complexity" evidence="1">
    <location>
        <begin position="29"/>
        <end position="43"/>
    </location>
</feature>
<dbReference type="Gene3D" id="2.130.10.10">
    <property type="entry name" value="YVTN repeat-like/Quinoprotein amine dehydrogenase"/>
    <property type="match status" value="2"/>
</dbReference>
<dbReference type="InterPro" id="IPR018391">
    <property type="entry name" value="PQQ_b-propeller_rpt"/>
</dbReference>
<name>A0A349TP19_9ALTE</name>
<dbReference type="PANTHER" id="PTHR34512">
    <property type="entry name" value="CELL SURFACE PROTEIN"/>
    <property type="match status" value="1"/>
</dbReference>
<feature type="region of interest" description="Disordered" evidence="1">
    <location>
        <begin position="27"/>
        <end position="47"/>
    </location>
</feature>
<dbReference type="Pfam" id="PF13360">
    <property type="entry name" value="PQQ_2"/>
    <property type="match status" value="2"/>
</dbReference>
<evidence type="ECO:0000313" key="3">
    <source>
        <dbReference type="EMBL" id="HAW77247.1"/>
    </source>
</evidence>